<keyword evidence="1" id="KW-0472">Membrane</keyword>
<feature type="transmembrane region" description="Helical" evidence="1">
    <location>
        <begin position="141"/>
        <end position="159"/>
    </location>
</feature>
<evidence type="ECO:0000313" key="3">
    <source>
        <dbReference type="Proteomes" id="UP001642464"/>
    </source>
</evidence>
<sequence length="283" mass="30962">MHFNPFSSFTARQLLLDALAAPARPVEAVVLEMFDKRWERMPLGFGEAAAAWRWANEAIKLGHATQEVSKVGEVVIANVSGIPLVFADLSDEDLDTIFQDEVVNETVNDIQEPLSGWRRIWNDLTEFLPTVRQEETVTDGVYAFVSGLLLLAMSPISLLRNILVLAMEAPFSNTAGLLLIFLTVPGILLTQTDVGQAPGAKTVDSSPLDAAMSYLAVVVVLPMLALWRVLLRAILKERDEHLAQRIREACGGQGTVLVILGSLHLAGVSRRLQTSAPEQPDSR</sequence>
<dbReference type="EMBL" id="CAXAMM010039906">
    <property type="protein sequence ID" value="CAK9089848.1"/>
    <property type="molecule type" value="Genomic_DNA"/>
</dbReference>
<reference evidence="2 3" key="1">
    <citation type="submission" date="2024-02" db="EMBL/GenBank/DDBJ databases">
        <authorList>
            <person name="Chen Y."/>
            <person name="Shah S."/>
            <person name="Dougan E. K."/>
            <person name="Thang M."/>
            <person name="Chan C."/>
        </authorList>
    </citation>
    <scope>NUCLEOTIDE SEQUENCE [LARGE SCALE GENOMIC DNA]</scope>
</reference>
<evidence type="ECO:0000313" key="2">
    <source>
        <dbReference type="EMBL" id="CAK9089848.1"/>
    </source>
</evidence>
<feature type="transmembrane region" description="Helical" evidence="1">
    <location>
        <begin position="211"/>
        <end position="231"/>
    </location>
</feature>
<keyword evidence="1" id="KW-1133">Transmembrane helix</keyword>
<gene>
    <name evidence="2" type="ORF">SCF082_LOCUS42387</name>
</gene>
<evidence type="ECO:0000256" key="1">
    <source>
        <dbReference type="SAM" id="Phobius"/>
    </source>
</evidence>
<protein>
    <submittedName>
        <fullName evidence="2">Uncharacterized protein</fullName>
    </submittedName>
</protein>
<comment type="caution">
    <text evidence="2">The sequence shown here is derived from an EMBL/GenBank/DDBJ whole genome shotgun (WGS) entry which is preliminary data.</text>
</comment>
<feature type="transmembrane region" description="Helical" evidence="1">
    <location>
        <begin position="171"/>
        <end position="191"/>
    </location>
</feature>
<organism evidence="2 3">
    <name type="scientific">Durusdinium trenchii</name>
    <dbReference type="NCBI Taxonomy" id="1381693"/>
    <lineage>
        <taxon>Eukaryota</taxon>
        <taxon>Sar</taxon>
        <taxon>Alveolata</taxon>
        <taxon>Dinophyceae</taxon>
        <taxon>Suessiales</taxon>
        <taxon>Symbiodiniaceae</taxon>
        <taxon>Durusdinium</taxon>
    </lineage>
</organism>
<keyword evidence="1" id="KW-0812">Transmembrane</keyword>
<accession>A0ABP0QNW3</accession>
<keyword evidence="3" id="KW-1185">Reference proteome</keyword>
<name>A0ABP0QNW3_9DINO</name>
<dbReference type="Proteomes" id="UP001642464">
    <property type="component" value="Unassembled WGS sequence"/>
</dbReference>
<proteinExistence type="predicted"/>